<gene>
    <name evidence="3" type="ORF">G3M78_05965</name>
</gene>
<organism evidence="3 4">
    <name type="scientific">Candidatus Nitrohelix vancouverensis</name>
    <dbReference type="NCBI Taxonomy" id="2705534"/>
    <lineage>
        <taxon>Bacteria</taxon>
        <taxon>Pseudomonadati</taxon>
        <taxon>Nitrospinota/Tectimicrobiota group</taxon>
        <taxon>Nitrospinota</taxon>
        <taxon>Nitrospinia</taxon>
        <taxon>Nitrospinales</taxon>
        <taxon>Nitrospinaceae</taxon>
        <taxon>Candidatus Nitrohelix</taxon>
    </lineage>
</organism>
<dbReference type="GO" id="GO:0015628">
    <property type="term" value="P:protein secretion by the type II secretion system"/>
    <property type="evidence" value="ECO:0007669"/>
    <property type="project" value="InterPro"/>
</dbReference>
<dbReference type="NCBIfam" id="TIGR02532">
    <property type="entry name" value="IV_pilin_GFxxxE"/>
    <property type="match status" value="1"/>
</dbReference>
<dbReference type="SUPFAM" id="SSF54523">
    <property type="entry name" value="Pili subunits"/>
    <property type="match status" value="1"/>
</dbReference>
<reference evidence="4" key="1">
    <citation type="submission" date="2020-02" db="EMBL/GenBank/DDBJ databases">
        <title>Genomic and physiological characterization of two novel Nitrospinaceae genera.</title>
        <authorList>
            <person name="Mueller A.J."/>
            <person name="Jung M.-Y."/>
            <person name="Strachan C.R."/>
            <person name="Herbold C.W."/>
            <person name="Kirkegaard R.H."/>
            <person name="Daims H."/>
        </authorList>
    </citation>
    <scope>NUCLEOTIDE SEQUENCE [LARGE SCALE GENOMIC DNA]</scope>
</reference>
<proteinExistence type="predicted"/>
<evidence type="ECO:0000313" key="4">
    <source>
        <dbReference type="Proteomes" id="UP000594464"/>
    </source>
</evidence>
<dbReference type="KEGG" id="nva:G3M78_05965"/>
<evidence type="ECO:0000256" key="1">
    <source>
        <dbReference type="ARBA" id="ARBA00022481"/>
    </source>
</evidence>
<dbReference type="PROSITE" id="PS00409">
    <property type="entry name" value="PROKAR_NTER_METHYL"/>
    <property type="match status" value="1"/>
</dbReference>
<dbReference type="InterPro" id="IPR045584">
    <property type="entry name" value="Pilin-like"/>
</dbReference>
<keyword evidence="2" id="KW-0472">Membrane</keyword>
<keyword evidence="2" id="KW-0812">Transmembrane</keyword>
<name>A0A7T0G338_9BACT</name>
<keyword evidence="1" id="KW-0488">Methylation</keyword>
<dbReference type="Gene3D" id="3.30.700.10">
    <property type="entry name" value="Glycoprotein, Type 4 Pilin"/>
    <property type="match status" value="1"/>
</dbReference>
<dbReference type="PRINTS" id="PR00813">
    <property type="entry name" value="BCTERIALGSPG"/>
</dbReference>
<sequence>MLKRHFKNERGFTLVESLVTLSIIGVLVTIALSQFSSHKIRALDVSARADLQSLWLTCKLYWHDKGALSNCSQSVVAVASYGYRTSPGVIVSGSGTQAVFSASASHEESPNSLSIDAQGLVL</sequence>
<evidence type="ECO:0000313" key="3">
    <source>
        <dbReference type="EMBL" id="QPJ64954.1"/>
    </source>
</evidence>
<dbReference type="Pfam" id="PF07963">
    <property type="entry name" value="N_methyl"/>
    <property type="match status" value="1"/>
</dbReference>
<dbReference type="AlphaFoldDB" id="A0A7T0G338"/>
<feature type="transmembrane region" description="Helical" evidence="2">
    <location>
        <begin position="12"/>
        <end position="32"/>
    </location>
</feature>
<evidence type="ECO:0000256" key="2">
    <source>
        <dbReference type="SAM" id="Phobius"/>
    </source>
</evidence>
<dbReference type="InterPro" id="IPR000983">
    <property type="entry name" value="Bac_GSPG_pilin"/>
</dbReference>
<dbReference type="Proteomes" id="UP000594464">
    <property type="component" value="Chromosome"/>
</dbReference>
<dbReference type="InterPro" id="IPR012902">
    <property type="entry name" value="N_methyl_site"/>
</dbReference>
<accession>A0A7T0G338</accession>
<protein>
    <submittedName>
        <fullName evidence="3">Type II secretion system protein</fullName>
    </submittedName>
</protein>
<dbReference type="GO" id="GO:0015627">
    <property type="term" value="C:type II protein secretion system complex"/>
    <property type="evidence" value="ECO:0007669"/>
    <property type="project" value="InterPro"/>
</dbReference>
<dbReference type="EMBL" id="CP048620">
    <property type="protein sequence ID" value="QPJ64954.1"/>
    <property type="molecule type" value="Genomic_DNA"/>
</dbReference>
<keyword evidence="2" id="KW-1133">Transmembrane helix</keyword>